<dbReference type="OrthoDB" id="1882547at2759"/>
<feature type="domain" description="Thioredoxin" evidence="8">
    <location>
        <begin position="25"/>
        <end position="179"/>
    </location>
</feature>
<evidence type="ECO:0000256" key="1">
    <source>
        <dbReference type="ARBA" id="ARBA00010505"/>
    </source>
</evidence>
<dbReference type="InterPro" id="IPR013766">
    <property type="entry name" value="Thioredoxin_domain"/>
</dbReference>
<feature type="active site" description="Cysteine sulfenic acid (-SOH) intermediate" evidence="6">
    <location>
        <position position="66"/>
    </location>
</feature>
<dbReference type="PANTHER" id="PTHR10430">
    <property type="entry name" value="PEROXIREDOXIN"/>
    <property type="match status" value="1"/>
</dbReference>
<dbReference type="PROSITE" id="PS51352">
    <property type="entry name" value="THIOREDOXIN_2"/>
    <property type="match status" value="1"/>
</dbReference>
<dbReference type="Proteomes" id="UP000188533">
    <property type="component" value="Unassembled WGS sequence"/>
</dbReference>
<evidence type="ECO:0000256" key="6">
    <source>
        <dbReference type="PIRSR" id="PIRSR637944-1"/>
    </source>
</evidence>
<keyword evidence="2 7" id="KW-0575">Peroxidase</keyword>
<evidence type="ECO:0000256" key="3">
    <source>
        <dbReference type="ARBA" id="ARBA00022862"/>
    </source>
</evidence>
<dbReference type="STRING" id="5353.A0A1Q3E9N7"/>
<dbReference type="PANTHER" id="PTHR10430:SF39">
    <property type="entry name" value="PEROXISOMAL MEMBRANE ASSOCIATED PROTEIN 20"/>
    <property type="match status" value="1"/>
</dbReference>
<keyword evidence="10" id="KW-1185">Reference proteome</keyword>
<dbReference type="GO" id="GO:0005829">
    <property type="term" value="C:cytosol"/>
    <property type="evidence" value="ECO:0007669"/>
    <property type="project" value="TreeGrafter"/>
</dbReference>
<dbReference type="GO" id="GO:0008379">
    <property type="term" value="F:thioredoxin peroxidase activity"/>
    <property type="evidence" value="ECO:0007669"/>
    <property type="project" value="InterPro"/>
</dbReference>
<evidence type="ECO:0000259" key="8">
    <source>
        <dbReference type="PROSITE" id="PS51352"/>
    </source>
</evidence>
<keyword evidence="5 7" id="KW-0676">Redox-active center</keyword>
<keyword evidence="4 7" id="KW-0560">Oxidoreductase</keyword>
<comment type="similarity">
    <text evidence="1 7">Belongs to the peroxiredoxin family. Prx5 subfamily.</text>
</comment>
<dbReference type="GO" id="GO:0042744">
    <property type="term" value="P:hydrogen peroxide catabolic process"/>
    <property type="evidence" value="ECO:0007669"/>
    <property type="project" value="TreeGrafter"/>
</dbReference>
<dbReference type="InterPro" id="IPR037944">
    <property type="entry name" value="PRX5-like"/>
</dbReference>
<evidence type="ECO:0000313" key="9">
    <source>
        <dbReference type="EMBL" id="GAW03932.1"/>
    </source>
</evidence>
<dbReference type="GO" id="GO:0045454">
    <property type="term" value="P:cell redox homeostasis"/>
    <property type="evidence" value="ECO:0007669"/>
    <property type="project" value="TreeGrafter"/>
</dbReference>
<dbReference type="CDD" id="cd03013">
    <property type="entry name" value="PRX5_like"/>
    <property type="match status" value="1"/>
</dbReference>
<dbReference type="GO" id="GO:0034599">
    <property type="term" value="P:cellular response to oxidative stress"/>
    <property type="evidence" value="ECO:0007669"/>
    <property type="project" value="InterPro"/>
</dbReference>
<proteinExistence type="inferred from homology"/>
<evidence type="ECO:0000256" key="7">
    <source>
        <dbReference type="RuleBase" id="RU366011"/>
    </source>
</evidence>
<gene>
    <name evidence="9" type="ORF">LENED_005687</name>
</gene>
<dbReference type="InterPro" id="IPR013740">
    <property type="entry name" value="Redoxin"/>
</dbReference>
<dbReference type="InterPro" id="IPR036249">
    <property type="entry name" value="Thioredoxin-like_sf"/>
</dbReference>
<dbReference type="GO" id="GO:0005739">
    <property type="term" value="C:mitochondrion"/>
    <property type="evidence" value="ECO:0007669"/>
    <property type="project" value="TreeGrafter"/>
</dbReference>
<dbReference type="Pfam" id="PF08534">
    <property type="entry name" value="Redoxin"/>
    <property type="match status" value="1"/>
</dbReference>
<dbReference type="SUPFAM" id="SSF52833">
    <property type="entry name" value="Thioredoxin-like"/>
    <property type="match status" value="1"/>
</dbReference>
<reference evidence="9 10" key="1">
    <citation type="submission" date="2016-08" db="EMBL/GenBank/DDBJ databases">
        <authorList>
            <consortium name="Lentinula edodes genome sequencing consortium"/>
            <person name="Sakamoto Y."/>
            <person name="Nakade K."/>
            <person name="Sato S."/>
            <person name="Yoshida Y."/>
            <person name="Miyazaki K."/>
            <person name="Natsume S."/>
            <person name="Konno N."/>
        </authorList>
    </citation>
    <scope>NUCLEOTIDE SEQUENCE [LARGE SCALE GENOMIC DNA]</scope>
    <source>
        <strain evidence="9 10">NBRC 111202</strain>
    </source>
</reference>
<accession>A0A1Q3E9N7</accession>
<protein>
    <submittedName>
        <fullName evidence="9">Redoxin-domain-containing protein</fullName>
    </submittedName>
</protein>
<dbReference type="Gene3D" id="3.40.30.10">
    <property type="entry name" value="Glutaredoxin"/>
    <property type="match status" value="1"/>
</dbReference>
<organism evidence="9 10">
    <name type="scientific">Lentinula edodes</name>
    <name type="common">Shiitake mushroom</name>
    <name type="synonym">Lentinus edodes</name>
    <dbReference type="NCBI Taxonomy" id="5353"/>
    <lineage>
        <taxon>Eukaryota</taxon>
        <taxon>Fungi</taxon>
        <taxon>Dikarya</taxon>
        <taxon>Basidiomycota</taxon>
        <taxon>Agaricomycotina</taxon>
        <taxon>Agaricomycetes</taxon>
        <taxon>Agaricomycetidae</taxon>
        <taxon>Agaricales</taxon>
        <taxon>Marasmiineae</taxon>
        <taxon>Omphalotaceae</taxon>
        <taxon>Lentinula</taxon>
    </lineage>
</organism>
<comment type="caution">
    <text evidence="9">The sequence shown here is derived from an EMBL/GenBank/DDBJ whole genome shotgun (WGS) entry which is preliminary data.</text>
</comment>
<sequence length="179" mass="19065">MTSIITTSAEAAHSLAVSLLSKAQIQPGATIPEHPVKETTPTSSAPLTFSGKSVIVGVPGAFSGTCTVQIPGYINNYDKFKAKGVNEVYVVAVNDVFAMKAWKEHLAPTGTGVRFMADDKGTFTSALGLMFDATPKFGAPRSKRYVIIAENDKVESIFIEEDPSQATITRAETVLSHLT</sequence>
<comment type="function">
    <text evidence="7">Thiol-specific peroxidase that catalyzes the reduction of hydrogen peroxide and organic hydroperoxides to water and alcohols, respectively. Plays a role in cell protection against oxidative stress by detoxifying peroxides.</text>
</comment>
<evidence type="ECO:0000313" key="10">
    <source>
        <dbReference type="Proteomes" id="UP000188533"/>
    </source>
</evidence>
<dbReference type="EMBL" id="BDGU01000166">
    <property type="protein sequence ID" value="GAW03932.1"/>
    <property type="molecule type" value="Genomic_DNA"/>
</dbReference>
<evidence type="ECO:0000256" key="4">
    <source>
        <dbReference type="ARBA" id="ARBA00023002"/>
    </source>
</evidence>
<evidence type="ECO:0000256" key="2">
    <source>
        <dbReference type="ARBA" id="ARBA00022559"/>
    </source>
</evidence>
<evidence type="ECO:0000256" key="5">
    <source>
        <dbReference type="ARBA" id="ARBA00023284"/>
    </source>
</evidence>
<name>A0A1Q3E9N7_LENED</name>
<dbReference type="GO" id="GO:0005777">
    <property type="term" value="C:peroxisome"/>
    <property type="evidence" value="ECO:0007669"/>
    <property type="project" value="TreeGrafter"/>
</dbReference>
<dbReference type="AlphaFoldDB" id="A0A1Q3E9N7"/>
<reference evidence="9 10" key="2">
    <citation type="submission" date="2017-02" db="EMBL/GenBank/DDBJ databases">
        <title>A genome survey and senescence transcriptome analysis in Lentinula edodes.</title>
        <authorList>
            <person name="Sakamoto Y."/>
            <person name="Nakade K."/>
            <person name="Sato S."/>
            <person name="Yoshida Y."/>
            <person name="Miyazaki K."/>
            <person name="Natsume S."/>
            <person name="Konno N."/>
        </authorList>
    </citation>
    <scope>NUCLEOTIDE SEQUENCE [LARGE SCALE GENOMIC DNA]</scope>
    <source>
        <strain evidence="9 10">NBRC 111202</strain>
    </source>
</reference>
<keyword evidence="3 7" id="KW-0049">Antioxidant</keyword>